<evidence type="ECO:0000256" key="1">
    <source>
        <dbReference type="ARBA" id="ARBA00022857"/>
    </source>
</evidence>
<keyword evidence="1" id="KW-0521">NADP</keyword>
<accession>A0A8S8X8H7</accession>
<dbReference type="InterPro" id="IPR050223">
    <property type="entry name" value="D-isomer_2-hydroxyacid_DH"/>
</dbReference>
<dbReference type="Proteomes" id="UP000681075">
    <property type="component" value="Unassembled WGS sequence"/>
</dbReference>
<dbReference type="EMBL" id="BOPV01000001">
    <property type="protein sequence ID" value="GIL38974.1"/>
    <property type="molecule type" value="Genomic_DNA"/>
</dbReference>
<dbReference type="RefSeq" id="WP_420242074.1">
    <property type="nucleotide sequence ID" value="NZ_BOPV01000001.1"/>
</dbReference>
<protein>
    <submittedName>
        <fullName evidence="7">Glycerate dehydrogenase</fullName>
    </submittedName>
</protein>
<dbReference type="Pfam" id="PF02826">
    <property type="entry name" value="2-Hacid_dh_C"/>
    <property type="match status" value="1"/>
</dbReference>
<keyword evidence="3" id="KW-0520">NAD</keyword>
<dbReference type="FunFam" id="3.40.50.720:FF:000213">
    <property type="entry name" value="Putative 2-hydroxyacid dehydrogenase"/>
    <property type="match status" value="1"/>
</dbReference>
<dbReference type="CDD" id="cd12156">
    <property type="entry name" value="HPPR"/>
    <property type="match status" value="1"/>
</dbReference>
<dbReference type="Gene3D" id="3.40.50.720">
    <property type="entry name" value="NAD(P)-binding Rossmann-like Domain"/>
    <property type="match status" value="2"/>
</dbReference>
<feature type="domain" description="D-isomer specific 2-hydroxyacid dehydrogenase catalytic" evidence="5">
    <location>
        <begin position="22"/>
        <end position="310"/>
    </location>
</feature>
<evidence type="ECO:0000313" key="7">
    <source>
        <dbReference type="EMBL" id="GIL38974.1"/>
    </source>
</evidence>
<evidence type="ECO:0000256" key="3">
    <source>
        <dbReference type="ARBA" id="ARBA00023027"/>
    </source>
</evidence>
<dbReference type="SUPFAM" id="SSF51735">
    <property type="entry name" value="NAD(P)-binding Rossmann-fold domains"/>
    <property type="match status" value="1"/>
</dbReference>
<dbReference type="GO" id="GO:0005829">
    <property type="term" value="C:cytosol"/>
    <property type="evidence" value="ECO:0007669"/>
    <property type="project" value="TreeGrafter"/>
</dbReference>
<dbReference type="InterPro" id="IPR006140">
    <property type="entry name" value="D-isomer_DH_NAD-bd"/>
</dbReference>
<evidence type="ECO:0000256" key="2">
    <source>
        <dbReference type="ARBA" id="ARBA00023002"/>
    </source>
</evidence>
<evidence type="ECO:0000259" key="5">
    <source>
        <dbReference type="Pfam" id="PF00389"/>
    </source>
</evidence>
<comment type="similarity">
    <text evidence="4">Belongs to the D-isomer specific 2-hydroxyacid dehydrogenase family.</text>
</comment>
<keyword evidence="2 4" id="KW-0560">Oxidoreductase</keyword>
<dbReference type="PANTHER" id="PTHR10996:SF178">
    <property type="entry name" value="2-HYDROXYACID DEHYDROGENASE YGL185C-RELATED"/>
    <property type="match status" value="1"/>
</dbReference>
<dbReference type="GO" id="GO:0051287">
    <property type="term" value="F:NAD binding"/>
    <property type="evidence" value="ECO:0007669"/>
    <property type="project" value="InterPro"/>
</dbReference>
<sequence length="320" mass="35027">MATNEIHLLSMGQMMPAVEKQLSESFIVHRTAERPIDEIIAEHGAKIRGIATRGRDKCDDALLAKLPKLEIVSNFGVGYDSIDVPAAVARGLVVTNTPDVLNDEVADFTVGLLLSTVRELPQADAYVRAGNWPHAPYRLTQSLRDRTVGMVGMGRIGRAIAKRIAAFDVPVVYYSRRPQADVPYRHVPNLLDMADQVDTLIVIVPGGPETKHLINAEVLKALGRRGILINVARGSVVDQQALITALKDKTIHGAGLDVFADEPRVPQELIERDNAVLVPHVGSGTHHTRARMGQLVVDNLRSWFDGQGPVTPIPESKWPR</sequence>
<organism evidence="7 8">
    <name type="scientific">Roseiterribacter gracilis</name>
    <dbReference type="NCBI Taxonomy" id="2812848"/>
    <lineage>
        <taxon>Bacteria</taxon>
        <taxon>Pseudomonadati</taxon>
        <taxon>Pseudomonadota</taxon>
        <taxon>Alphaproteobacteria</taxon>
        <taxon>Rhodospirillales</taxon>
        <taxon>Roseiterribacteraceae</taxon>
        <taxon>Roseiterribacter</taxon>
    </lineage>
</organism>
<dbReference type="GO" id="GO:0016618">
    <property type="term" value="F:hydroxypyruvate reductase [NAD(P)H] activity"/>
    <property type="evidence" value="ECO:0007669"/>
    <property type="project" value="TreeGrafter"/>
</dbReference>
<comment type="caution">
    <text evidence="7">The sequence shown here is derived from an EMBL/GenBank/DDBJ whole genome shotgun (WGS) entry which is preliminary data.</text>
</comment>
<evidence type="ECO:0000313" key="8">
    <source>
        <dbReference type="Proteomes" id="UP000681075"/>
    </source>
</evidence>
<dbReference type="AlphaFoldDB" id="A0A8S8X8H7"/>
<feature type="domain" description="D-isomer specific 2-hydroxyacid dehydrogenase NAD-binding" evidence="6">
    <location>
        <begin position="110"/>
        <end position="282"/>
    </location>
</feature>
<dbReference type="GO" id="GO:0030267">
    <property type="term" value="F:glyoxylate reductase (NADPH) activity"/>
    <property type="evidence" value="ECO:0007669"/>
    <property type="project" value="TreeGrafter"/>
</dbReference>
<keyword evidence="8" id="KW-1185">Reference proteome</keyword>
<dbReference type="InterPro" id="IPR036291">
    <property type="entry name" value="NAD(P)-bd_dom_sf"/>
</dbReference>
<dbReference type="SUPFAM" id="SSF52283">
    <property type="entry name" value="Formate/glycerate dehydrogenase catalytic domain-like"/>
    <property type="match status" value="1"/>
</dbReference>
<dbReference type="Pfam" id="PF00389">
    <property type="entry name" value="2-Hacid_dh"/>
    <property type="match status" value="1"/>
</dbReference>
<proteinExistence type="inferred from homology"/>
<dbReference type="InterPro" id="IPR006139">
    <property type="entry name" value="D-isomer_2_OHA_DH_cat_dom"/>
</dbReference>
<dbReference type="PANTHER" id="PTHR10996">
    <property type="entry name" value="2-HYDROXYACID DEHYDROGENASE-RELATED"/>
    <property type="match status" value="1"/>
</dbReference>
<reference evidence="7" key="1">
    <citation type="submission" date="2021-02" db="EMBL/GenBank/DDBJ databases">
        <title>Genome sequence of Rhodospirillales sp. strain TMPK1 isolated from soil.</title>
        <authorList>
            <person name="Nakai R."/>
            <person name="Kusada H."/>
            <person name="Tamaki H."/>
        </authorList>
    </citation>
    <scope>NUCLEOTIDE SEQUENCE</scope>
    <source>
        <strain evidence="7">TMPK1</strain>
    </source>
</reference>
<evidence type="ECO:0000256" key="4">
    <source>
        <dbReference type="RuleBase" id="RU003719"/>
    </source>
</evidence>
<gene>
    <name evidence="7" type="ORF">TMPK1_12110</name>
</gene>
<name>A0A8S8X8H7_9PROT</name>
<evidence type="ECO:0000259" key="6">
    <source>
        <dbReference type="Pfam" id="PF02826"/>
    </source>
</evidence>